<proteinExistence type="predicted"/>
<dbReference type="GO" id="GO:0008061">
    <property type="term" value="F:chitin binding"/>
    <property type="evidence" value="ECO:0007669"/>
    <property type="project" value="UniProtKB-KW"/>
</dbReference>
<accession>A0AAU9LTJ3</accession>
<dbReference type="AlphaFoldDB" id="A0AAU9LTJ3"/>
<feature type="domain" description="LysM" evidence="4">
    <location>
        <begin position="46"/>
        <end position="90"/>
    </location>
</feature>
<dbReference type="PANTHER" id="PTHR34997">
    <property type="entry name" value="AM15"/>
    <property type="match status" value="1"/>
</dbReference>
<comment type="caution">
    <text evidence="5">The sequence shown here is derived from an EMBL/GenBank/DDBJ whole genome shotgun (WGS) entry which is preliminary data.</text>
</comment>
<dbReference type="EMBL" id="CAKMRJ010000002">
    <property type="protein sequence ID" value="CAH1415728.1"/>
    <property type="molecule type" value="Genomic_DNA"/>
</dbReference>
<sequence length="96" mass="10378">MAKNASMFVKMAAIVSLVLMLVVLTESRSTLVRGLKETNAIISCNQVTGVESGDDCTSISESFKLTLQSFLAINPNINCNSMFVDQWVCVDGNVTI</sequence>
<evidence type="ECO:0000256" key="1">
    <source>
        <dbReference type="ARBA" id="ARBA00022669"/>
    </source>
</evidence>
<keyword evidence="6" id="KW-1185">Reference proteome</keyword>
<feature type="signal peptide" evidence="3">
    <location>
        <begin position="1"/>
        <end position="27"/>
    </location>
</feature>
<reference evidence="5 6" key="1">
    <citation type="submission" date="2022-01" db="EMBL/GenBank/DDBJ databases">
        <authorList>
            <person name="Xiong W."/>
            <person name="Schranz E."/>
        </authorList>
    </citation>
    <scope>NUCLEOTIDE SEQUENCE [LARGE SCALE GENOMIC DNA]</scope>
</reference>
<gene>
    <name evidence="5" type="ORF">LVIROSA_LOCUS3552</name>
</gene>
<dbReference type="PANTHER" id="PTHR34997:SF1">
    <property type="entry name" value="PEPTIDOGLYCAN-BINDING LYSIN DOMAIN"/>
    <property type="match status" value="1"/>
</dbReference>
<keyword evidence="3" id="KW-0732">Signal</keyword>
<evidence type="ECO:0000259" key="4">
    <source>
        <dbReference type="PROSITE" id="PS51782"/>
    </source>
</evidence>
<dbReference type="Pfam" id="PF01476">
    <property type="entry name" value="LysM"/>
    <property type="match status" value="1"/>
</dbReference>
<dbReference type="InterPro" id="IPR018392">
    <property type="entry name" value="LysM"/>
</dbReference>
<dbReference type="InterPro" id="IPR036779">
    <property type="entry name" value="LysM_dom_sf"/>
</dbReference>
<name>A0AAU9LTJ3_9ASTR</name>
<organism evidence="5 6">
    <name type="scientific">Lactuca virosa</name>
    <dbReference type="NCBI Taxonomy" id="75947"/>
    <lineage>
        <taxon>Eukaryota</taxon>
        <taxon>Viridiplantae</taxon>
        <taxon>Streptophyta</taxon>
        <taxon>Embryophyta</taxon>
        <taxon>Tracheophyta</taxon>
        <taxon>Spermatophyta</taxon>
        <taxon>Magnoliopsida</taxon>
        <taxon>eudicotyledons</taxon>
        <taxon>Gunneridae</taxon>
        <taxon>Pentapetalae</taxon>
        <taxon>asterids</taxon>
        <taxon>campanulids</taxon>
        <taxon>Asterales</taxon>
        <taxon>Asteraceae</taxon>
        <taxon>Cichorioideae</taxon>
        <taxon>Cichorieae</taxon>
        <taxon>Lactucinae</taxon>
        <taxon>Lactuca</taxon>
    </lineage>
</organism>
<dbReference type="InterPro" id="IPR052210">
    <property type="entry name" value="LysM1-like"/>
</dbReference>
<dbReference type="Gene3D" id="3.10.350.10">
    <property type="entry name" value="LysM domain"/>
    <property type="match status" value="1"/>
</dbReference>
<evidence type="ECO:0000256" key="3">
    <source>
        <dbReference type="SAM" id="SignalP"/>
    </source>
</evidence>
<feature type="chain" id="PRO_5043403877" description="LysM domain-containing protein" evidence="3">
    <location>
        <begin position="28"/>
        <end position="96"/>
    </location>
</feature>
<dbReference type="PROSITE" id="PS51782">
    <property type="entry name" value="LYSM"/>
    <property type="match status" value="1"/>
</dbReference>
<keyword evidence="1" id="KW-0147">Chitin-binding</keyword>
<evidence type="ECO:0000313" key="6">
    <source>
        <dbReference type="Proteomes" id="UP001157418"/>
    </source>
</evidence>
<evidence type="ECO:0000256" key="2">
    <source>
        <dbReference type="ARBA" id="ARBA00023026"/>
    </source>
</evidence>
<dbReference type="SUPFAM" id="SSF54106">
    <property type="entry name" value="LysM domain"/>
    <property type="match status" value="1"/>
</dbReference>
<protein>
    <recommendedName>
        <fullName evidence="4">LysM domain-containing protein</fullName>
    </recommendedName>
</protein>
<dbReference type="Proteomes" id="UP001157418">
    <property type="component" value="Unassembled WGS sequence"/>
</dbReference>
<evidence type="ECO:0000313" key="5">
    <source>
        <dbReference type="EMBL" id="CAH1415728.1"/>
    </source>
</evidence>
<keyword evidence="2" id="KW-0843">Virulence</keyword>